<dbReference type="GO" id="GO:0051287">
    <property type="term" value="F:NAD binding"/>
    <property type="evidence" value="ECO:0007669"/>
    <property type="project" value="InterPro"/>
</dbReference>
<dbReference type="InterPro" id="IPR015815">
    <property type="entry name" value="HIBADH-related"/>
</dbReference>
<evidence type="ECO:0000256" key="3">
    <source>
        <dbReference type="PIRSR" id="PIRSR000103-1"/>
    </source>
</evidence>
<feature type="domain" description="6-phosphogluconate dehydrogenase NADP-binding" evidence="4">
    <location>
        <begin position="2"/>
        <end position="155"/>
    </location>
</feature>
<keyword evidence="1" id="KW-0560">Oxidoreductase</keyword>
<protein>
    <submittedName>
        <fullName evidence="6">NAD(P)-dependent oxidoreductase</fullName>
    </submittedName>
</protein>
<evidence type="ECO:0000259" key="4">
    <source>
        <dbReference type="Pfam" id="PF03446"/>
    </source>
</evidence>
<feature type="domain" description="3-hydroxyisobutyrate dehydrogenase-like NAD-binding" evidence="5">
    <location>
        <begin position="161"/>
        <end position="281"/>
    </location>
</feature>
<keyword evidence="7" id="KW-1185">Reference proteome</keyword>
<evidence type="ECO:0000313" key="6">
    <source>
        <dbReference type="EMBL" id="TCD14064.1"/>
    </source>
</evidence>
<dbReference type="PANTHER" id="PTHR43060:SF15">
    <property type="entry name" value="3-HYDROXYISOBUTYRATE DEHYDROGENASE-LIKE 1, MITOCHONDRIAL-RELATED"/>
    <property type="match status" value="1"/>
</dbReference>
<dbReference type="OrthoDB" id="9812907at2"/>
<accession>A0A4R0PF00</accession>
<evidence type="ECO:0000313" key="7">
    <source>
        <dbReference type="Proteomes" id="UP000291301"/>
    </source>
</evidence>
<comment type="caution">
    <text evidence="6">The sequence shown here is derived from an EMBL/GenBank/DDBJ whole genome shotgun (WGS) entry which is preliminary data.</text>
</comment>
<dbReference type="Gene3D" id="3.40.50.720">
    <property type="entry name" value="NAD(P)-binding Rossmann-like Domain"/>
    <property type="match status" value="1"/>
</dbReference>
<dbReference type="RefSeq" id="WP_131567723.1">
    <property type="nucleotide sequence ID" value="NZ_JAINFK010000002.1"/>
</dbReference>
<dbReference type="SUPFAM" id="SSF48179">
    <property type="entry name" value="6-phosphogluconate dehydrogenase C-terminal domain-like"/>
    <property type="match status" value="1"/>
</dbReference>
<evidence type="ECO:0000256" key="1">
    <source>
        <dbReference type="ARBA" id="ARBA00023002"/>
    </source>
</evidence>
<proteinExistence type="predicted"/>
<feature type="active site" evidence="3">
    <location>
        <position position="167"/>
    </location>
</feature>
<dbReference type="SUPFAM" id="SSF51735">
    <property type="entry name" value="NAD(P)-binding Rossmann-fold domains"/>
    <property type="match status" value="1"/>
</dbReference>
<organism evidence="6 7">
    <name type="scientific">Oricola cellulosilytica</name>
    <dbReference type="NCBI Taxonomy" id="1429082"/>
    <lineage>
        <taxon>Bacteria</taxon>
        <taxon>Pseudomonadati</taxon>
        <taxon>Pseudomonadota</taxon>
        <taxon>Alphaproteobacteria</taxon>
        <taxon>Hyphomicrobiales</taxon>
        <taxon>Ahrensiaceae</taxon>
        <taxon>Oricola</taxon>
    </lineage>
</organism>
<sequence length="287" mass="30168">MKIAFLGTGLMGAPMARRLAQAGNELRLWNRSREKAEALADVASVHGSPAEAAEGVEVVVSMLFDGASTEAVLKDAGAIEAAAPGALIVNMASTEPERDRSLAAWTRDTGRDFLDCPVSGGVVGAEQGTLVIFAGGEKDVFENAKDVFVPMGRATWLGPSGAGQVAKLANQLIVGAAIGAVAEAFILAERAGCDLKSLHAALRGGFADSRILELHGKRMIARDFTPGGKTTAQLKDLRNVMAQAETSGLRLPIAAQTEAAFADLVENRDGADLDHSAYFRWLELINR</sequence>
<evidence type="ECO:0000256" key="2">
    <source>
        <dbReference type="ARBA" id="ARBA00023027"/>
    </source>
</evidence>
<dbReference type="Pfam" id="PF14833">
    <property type="entry name" value="NAD_binding_11"/>
    <property type="match status" value="1"/>
</dbReference>
<dbReference type="EMBL" id="SJST01000003">
    <property type="protein sequence ID" value="TCD14064.1"/>
    <property type="molecule type" value="Genomic_DNA"/>
</dbReference>
<name>A0A4R0PF00_9HYPH</name>
<dbReference type="InterPro" id="IPR013328">
    <property type="entry name" value="6PGD_dom2"/>
</dbReference>
<gene>
    <name evidence="6" type="ORF">E0D97_08185</name>
</gene>
<dbReference type="PIRSF" id="PIRSF000103">
    <property type="entry name" value="HIBADH"/>
    <property type="match status" value="1"/>
</dbReference>
<evidence type="ECO:0000259" key="5">
    <source>
        <dbReference type="Pfam" id="PF14833"/>
    </source>
</evidence>
<dbReference type="InterPro" id="IPR036291">
    <property type="entry name" value="NAD(P)-bd_dom_sf"/>
</dbReference>
<dbReference type="InterPro" id="IPR008927">
    <property type="entry name" value="6-PGluconate_DH-like_C_sf"/>
</dbReference>
<reference evidence="6 7" key="1">
    <citation type="journal article" date="2015" name="Antonie Van Leeuwenhoek">
        <title>Oricola cellulosilytica gen. nov., sp. nov., a cellulose-degrading bacterium of the family Phyllobacteriaceae isolated from surface seashore water, and emended descriptions of Mesorhizobium loti and Phyllobacterium myrsinacearum.</title>
        <authorList>
            <person name="Hameed A."/>
            <person name="Shahina M."/>
            <person name="Lai W.A."/>
            <person name="Lin S.Y."/>
            <person name="Young L.S."/>
            <person name="Liu Y.C."/>
            <person name="Hsu Y.H."/>
            <person name="Young C.C."/>
        </authorList>
    </citation>
    <scope>NUCLEOTIDE SEQUENCE [LARGE SCALE GENOMIC DNA]</scope>
    <source>
        <strain evidence="6 7">KCTC 52183</strain>
    </source>
</reference>
<dbReference type="GO" id="GO:0050661">
    <property type="term" value="F:NADP binding"/>
    <property type="evidence" value="ECO:0007669"/>
    <property type="project" value="InterPro"/>
</dbReference>
<keyword evidence="2" id="KW-0520">NAD</keyword>
<dbReference type="PANTHER" id="PTHR43060">
    <property type="entry name" value="3-HYDROXYISOBUTYRATE DEHYDROGENASE-LIKE 1, MITOCHONDRIAL-RELATED"/>
    <property type="match status" value="1"/>
</dbReference>
<dbReference type="Proteomes" id="UP000291301">
    <property type="component" value="Unassembled WGS sequence"/>
</dbReference>
<dbReference type="GO" id="GO:0016491">
    <property type="term" value="F:oxidoreductase activity"/>
    <property type="evidence" value="ECO:0007669"/>
    <property type="project" value="UniProtKB-KW"/>
</dbReference>
<dbReference type="Pfam" id="PF03446">
    <property type="entry name" value="NAD_binding_2"/>
    <property type="match status" value="1"/>
</dbReference>
<dbReference type="AlphaFoldDB" id="A0A4R0PF00"/>
<dbReference type="InterPro" id="IPR029154">
    <property type="entry name" value="HIBADH-like_NADP-bd"/>
</dbReference>
<dbReference type="Gene3D" id="1.10.1040.10">
    <property type="entry name" value="N-(1-d-carboxylethyl)-l-norvaline Dehydrogenase, domain 2"/>
    <property type="match status" value="1"/>
</dbReference>
<dbReference type="InterPro" id="IPR006115">
    <property type="entry name" value="6PGDH_NADP-bd"/>
</dbReference>